<organism evidence="1">
    <name type="scientific">marine sediment metagenome</name>
    <dbReference type="NCBI Taxonomy" id="412755"/>
    <lineage>
        <taxon>unclassified sequences</taxon>
        <taxon>metagenomes</taxon>
        <taxon>ecological metagenomes</taxon>
    </lineage>
</organism>
<accession>A0A0F9SZI6</accession>
<protein>
    <submittedName>
        <fullName evidence="1">Uncharacterized protein</fullName>
    </submittedName>
</protein>
<name>A0A0F9SZI6_9ZZZZ</name>
<proteinExistence type="predicted"/>
<gene>
    <name evidence="1" type="ORF">LCGC14_0455680</name>
</gene>
<dbReference type="AlphaFoldDB" id="A0A0F9SZI6"/>
<evidence type="ECO:0000313" key="1">
    <source>
        <dbReference type="EMBL" id="KKN68012.1"/>
    </source>
</evidence>
<reference evidence="1" key="1">
    <citation type="journal article" date="2015" name="Nature">
        <title>Complex archaea that bridge the gap between prokaryotes and eukaryotes.</title>
        <authorList>
            <person name="Spang A."/>
            <person name="Saw J.H."/>
            <person name="Jorgensen S.L."/>
            <person name="Zaremba-Niedzwiedzka K."/>
            <person name="Martijn J."/>
            <person name="Lind A.E."/>
            <person name="van Eijk R."/>
            <person name="Schleper C."/>
            <person name="Guy L."/>
            <person name="Ettema T.J."/>
        </authorList>
    </citation>
    <scope>NUCLEOTIDE SEQUENCE</scope>
</reference>
<dbReference type="EMBL" id="LAZR01000460">
    <property type="protein sequence ID" value="KKN68012.1"/>
    <property type="molecule type" value="Genomic_DNA"/>
</dbReference>
<sequence>MIKGFRLVRHFDPDFTPCGCVTHLFYTVDCGEVYEKRLTVRVHSNVYLCIFARVCAACGAAWSSEAEMFRSEVEQRLVN</sequence>
<comment type="caution">
    <text evidence="1">The sequence shown here is derived from an EMBL/GenBank/DDBJ whole genome shotgun (WGS) entry which is preliminary data.</text>
</comment>